<feature type="chain" id="PRO_5004928152" description="Cytochrome b561 and DOMON domain-containing protein" evidence="15">
    <location>
        <begin position="26"/>
        <end position="405"/>
    </location>
</feature>
<name>W9QX78_9ROSA</name>
<dbReference type="InterPro" id="IPR017214">
    <property type="entry name" value="UCP037471"/>
</dbReference>
<evidence type="ECO:0000259" key="17">
    <source>
        <dbReference type="PROSITE" id="PS50939"/>
    </source>
</evidence>
<feature type="transmembrane region" description="Helical" evidence="14">
    <location>
        <begin position="244"/>
        <end position="265"/>
    </location>
</feature>
<dbReference type="PIRSF" id="PIRSF037471">
    <property type="entry name" value="UCP037471"/>
    <property type="match status" value="1"/>
</dbReference>
<evidence type="ECO:0000259" key="16">
    <source>
        <dbReference type="PROSITE" id="PS50836"/>
    </source>
</evidence>
<feature type="transmembrane region" description="Helical" evidence="14">
    <location>
        <begin position="214"/>
        <end position="232"/>
    </location>
</feature>
<dbReference type="STRING" id="981085.W9QX78"/>
<dbReference type="PROSITE" id="PS50939">
    <property type="entry name" value="CYTOCHROME_B561"/>
    <property type="match status" value="1"/>
</dbReference>
<dbReference type="PANTHER" id="PTHR23130">
    <property type="entry name" value="CYTOCHROME B561 AND DOMON DOMAIN-CONTAINING PROTEIN"/>
    <property type="match status" value="1"/>
</dbReference>
<dbReference type="SMART" id="SM00665">
    <property type="entry name" value="B561"/>
    <property type="match status" value="1"/>
</dbReference>
<evidence type="ECO:0000256" key="6">
    <source>
        <dbReference type="ARBA" id="ARBA00022729"/>
    </source>
</evidence>
<evidence type="ECO:0000256" key="10">
    <source>
        <dbReference type="ARBA" id="ARBA00053871"/>
    </source>
</evidence>
<feature type="binding site" description="axial binding residue" evidence="12">
    <location>
        <position position="282"/>
    </location>
    <ligand>
        <name>heme b</name>
        <dbReference type="ChEBI" id="CHEBI:60344"/>
        <label>1</label>
    </ligand>
    <ligandPart>
        <name>Fe</name>
        <dbReference type="ChEBI" id="CHEBI:18248"/>
    </ligandPart>
</feature>
<dbReference type="CDD" id="cd08760">
    <property type="entry name" value="Cyt_b561_FRRS1_like"/>
    <property type="match status" value="1"/>
</dbReference>
<feature type="binding site" description="axial binding residue" evidence="12">
    <location>
        <position position="249"/>
    </location>
    <ligand>
        <name>heme b</name>
        <dbReference type="ChEBI" id="CHEBI:60344"/>
        <label>1</label>
    </ligand>
    <ligandPart>
        <name>Fe</name>
        <dbReference type="ChEBI" id="CHEBI:18248"/>
    </ligandPart>
</feature>
<dbReference type="Proteomes" id="UP000030645">
    <property type="component" value="Unassembled WGS sequence"/>
</dbReference>
<comment type="function">
    <text evidence="10">May act as a catecholamine-responsive trans-membrane electron transporter.</text>
</comment>
<feature type="binding site" description="axial binding residue" evidence="12">
    <location>
        <position position="318"/>
    </location>
    <ligand>
        <name>heme b</name>
        <dbReference type="ChEBI" id="CHEBI:60344"/>
        <label>1</label>
    </ligand>
    <ligandPart>
        <name>Fe</name>
        <dbReference type="ChEBI" id="CHEBI:18248"/>
    </ligandPart>
</feature>
<feature type="transmembrane region" description="Helical" evidence="14">
    <location>
        <begin position="314"/>
        <end position="334"/>
    </location>
</feature>
<dbReference type="PANTHER" id="PTHR23130:SF167">
    <property type="entry name" value="CYTOCHROME B561 AND DOMON DOMAIN-CONTAINING PROTEIN"/>
    <property type="match status" value="1"/>
</dbReference>
<keyword evidence="8 14" id="KW-1133">Transmembrane helix</keyword>
<evidence type="ECO:0000256" key="8">
    <source>
        <dbReference type="ARBA" id="ARBA00022989"/>
    </source>
</evidence>
<evidence type="ECO:0000256" key="3">
    <source>
        <dbReference type="ARBA" id="ARBA00022617"/>
    </source>
</evidence>
<gene>
    <name evidence="18" type="ORF">L484_004270</name>
</gene>
<dbReference type="Pfam" id="PF03188">
    <property type="entry name" value="Cytochrom_B561"/>
    <property type="match status" value="1"/>
</dbReference>
<dbReference type="GO" id="GO:0046872">
    <property type="term" value="F:metal ion binding"/>
    <property type="evidence" value="ECO:0007669"/>
    <property type="project" value="UniProtKB-KW"/>
</dbReference>
<dbReference type="eggNOG" id="KOG4293">
    <property type="taxonomic scope" value="Eukaryota"/>
</dbReference>
<feature type="transmembrane region" description="Helical" evidence="14">
    <location>
        <begin position="285"/>
        <end position="302"/>
    </location>
</feature>
<feature type="compositionally biased region" description="Polar residues" evidence="13">
    <location>
        <begin position="164"/>
        <end position="187"/>
    </location>
</feature>
<dbReference type="InterPro" id="IPR005018">
    <property type="entry name" value="DOMON_domain"/>
</dbReference>
<comment type="cofactor">
    <cofactor evidence="11">
        <name>heme b</name>
        <dbReference type="ChEBI" id="CHEBI:60344"/>
    </cofactor>
    <text evidence="11">Binds 2 heme b groups non-covalently.</text>
</comment>
<keyword evidence="6 15" id="KW-0732">Signal</keyword>
<dbReference type="OrthoDB" id="2419613at2759"/>
<evidence type="ECO:0000256" key="5">
    <source>
        <dbReference type="ARBA" id="ARBA00022723"/>
    </source>
</evidence>
<evidence type="ECO:0000313" key="19">
    <source>
        <dbReference type="Proteomes" id="UP000030645"/>
    </source>
</evidence>
<protein>
    <recommendedName>
        <fullName evidence="11">Cytochrome b561 and DOMON domain-containing protein</fullName>
    </recommendedName>
</protein>
<keyword evidence="5 12" id="KW-0479">Metal-binding</keyword>
<feature type="compositionally biased region" description="Low complexity" evidence="13">
    <location>
        <begin position="188"/>
        <end position="199"/>
    </location>
</feature>
<evidence type="ECO:0000256" key="12">
    <source>
        <dbReference type="PIRSR" id="PIRSR037471-1"/>
    </source>
</evidence>
<feature type="signal peptide" evidence="15">
    <location>
        <begin position="1"/>
        <end position="25"/>
    </location>
</feature>
<evidence type="ECO:0000313" key="18">
    <source>
        <dbReference type="EMBL" id="EXB56665.1"/>
    </source>
</evidence>
<dbReference type="FunFam" id="1.20.120.1770:FF:000007">
    <property type="entry name" value="Cytochrome b561 and DOMON domain-containing protein"/>
    <property type="match status" value="1"/>
</dbReference>
<keyword evidence="7 11" id="KW-0249">Electron transport</keyword>
<keyword evidence="3" id="KW-0349">Heme</keyword>
<dbReference type="Gene3D" id="1.20.120.1770">
    <property type="match status" value="1"/>
</dbReference>
<dbReference type="KEGG" id="mnt:21387773"/>
<keyword evidence="4 14" id="KW-0812">Transmembrane</keyword>
<keyword evidence="19" id="KW-1185">Reference proteome</keyword>
<sequence>MDRAPRILLLFTVISSLCFVPYSSAQTCKSQSLTSNLQFRSCNDLPVLNSFLHWTYDTSSGKLQMAYRHTGVSASTWVSWAINPDGISSAMIGAQALVAVPQSGSGGGMRVYKSKIDSYSTTLPEGDLKYNVTELSVTYENEEVTIYATWTLPNNMTTINQVWQAGPASGSSPQRHSTTNSDNLNSKGTLDLLSGTSQSTGGGNSRLRRRNVHGVLNAVSWGILMPMGAIIARYLKVFKSADPAWFYLHVTCQTSAYIVGVAGWGTGLKLGSDSKGVTQNPHRNIGIALFCLGTLQVFALLLRPKKDHKYRLYWNIYHHSIGYAVIILSVINIYEGFDILEPEEIWKRAYTGVIIALGAVAVLLEAYTWFFVLTRKSSESKDTYGVNGAATNGVNGNGSRPHHEV</sequence>
<feature type="binding site" description="axial binding residue" evidence="12">
    <location>
        <position position="213"/>
    </location>
    <ligand>
        <name>heme b</name>
        <dbReference type="ChEBI" id="CHEBI:60344"/>
        <label>1</label>
    </ligand>
    <ligandPart>
        <name>Fe</name>
        <dbReference type="ChEBI" id="CHEBI:18248"/>
    </ligandPart>
</feature>
<evidence type="ECO:0000256" key="15">
    <source>
        <dbReference type="SAM" id="SignalP"/>
    </source>
</evidence>
<feature type="transmembrane region" description="Helical" evidence="14">
    <location>
        <begin position="349"/>
        <end position="372"/>
    </location>
</feature>
<evidence type="ECO:0000256" key="9">
    <source>
        <dbReference type="ARBA" id="ARBA00023136"/>
    </source>
</evidence>
<keyword evidence="2 11" id="KW-0813">Transport</keyword>
<evidence type="ECO:0000256" key="1">
    <source>
        <dbReference type="ARBA" id="ARBA00004141"/>
    </source>
</evidence>
<evidence type="ECO:0000256" key="11">
    <source>
        <dbReference type="PIRNR" id="PIRNR037471"/>
    </source>
</evidence>
<accession>W9QX78</accession>
<dbReference type="PROSITE" id="PS50836">
    <property type="entry name" value="DOMON"/>
    <property type="match status" value="1"/>
</dbReference>
<keyword evidence="12" id="KW-0408">Iron</keyword>
<comment type="subcellular location">
    <subcellularLocation>
        <location evidence="1">Membrane</location>
        <topology evidence="1">Multi-pass membrane protein</topology>
    </subcellularLocation>
</comment>
<dbReference type="InterPro" id="IPR045265">
    <property type="entry name" value="AIR12_DOMON"/>
</dbReference>
<reference evidence="19" key="1">
    <citation type="submission" date="2013-01" db="EMBL/GenBank/DDBJ databases">
        <title>Draft Genome Sequence of a Mulberry Tree, Morus notabilis C.K. Schneid.</title>
        <authorList>
            <person name="He N."/>
            <person name="Zhao S."/>
        </authorList>
    </citation>
    <scope>NUCLEOTIDE SEQUENCE</scope>
</reference>
<dbReference type="AlphaFoldDB" id="W9QX78"/>
<evidence type="ECO:0000256" key="4">
    <source>
        <dbReference type="ARBA" id="ARBA00022692"/>
    </source>
</evidence>
<feature type="domain" description="DOMON" evidence="16">
    <location>
        <begin position="48"/>
        <end position="166"/>
    </location>
</feature>
<dbReference type="Pfam" id="PF04526">
    <property type="entry name" value="DUF568"/>
    <property type="match status" value="1"/>
</dbReference>
<evidence type="ECO:0000256" key="7">
    <source>
        <dbReference type="ARBA" id="ARBA00022982"/>
    </source>
</evidence>
<dbReference type="CDD" id="cd09629">
    <property type="entry name" value="DOMON_CIL1_like"/>
    <property type="match status" value="1"/>
</dbReference>
<evidence type="ECO:0000256" key="14">
    <source>
        <dbReference type="SAM" id="Phobius"/>
    </source>
</evidence>
<evidence type="ECO:0000256" key="13">
    <source>
        <dbReference type="SAM" id="MobiDB-lite"/>
    </source>
</evidence>
<feature type="domain" description="Cytochrome b561" evidence="17">
    <location>
        <begin position="173"/>
        <end position="373"/>
    </location>
</feature>
<evidence type="ECO:0000256" key="2">
    <source>
        <dbReference type="ARBA" id="ARBA00022448"/>
    </source>
</evidence>
<dbReference type="EMBL" id="KE344303">
    <property type="protein sequence ID" value="EXB56665.1"/>
    <property type="molecule type" value="Genomic_DNA"/>
</dbReference>
<keyword evidence="9 11" id="KW-0472">Membrane</keyword>
<dbReference type="InterPro" id="IPR006593">
    <property type="entry name" value="Cyt_b561/ferric_Rdtase_TM"/>
</dbReference>
<proteinExistence type="predicted"/>
<feature type="region of interest" description="Disordered" evidence="13">
    <location>
        <begin position="164"/>
        <end position="207"/>
    </location>
</feature>
<organism evidence="18 19">
    <name type="scientific">Morus notabilis</name>
    <dbReference type="NCBI Taxonomy" id="981085"/>
    <lineage>
        <taxon>Eukaryota</taxon>
        <taxon>Viridiplantae</taxon>
        <taxon>Streptophyta</taxon>
        <taxon>Embryophyta</taxon>
        <taxon>Tracheophyta</taxon>
        <taxon>Spermatophyta</taxon>
        <taxon>Magnoliopsida</taxon>
        <taxon>eudicotyledons</taxon>
        <taxon>Gunneridae</taxon>
        <taxon>Pentapetalae</taxon>
        <taxon>rosids</taxon>
        <taxon>fabids</taxon>
        <taxon>Rosales</taxon>
        <taxon>Moraceae</taxon>
        <taxon>Moreae</taxon>
        <taxon>Morus</taxon>
    </lineage>
</organism>
<dbReference type="GO" id="GO:0016020">
    <property type="term" value="C:membrane"/>
    <property type="evidence" value="ECO:0007669"/>
    <property type="project" value="UniProtKB-SubCell"/>
</dbReference>